<protein>
    <recommendedName>
        <fullName evidence="1">DUF5926 domain-containing protein</fullName>
    </recommendedName>
</protein>
<sequence length="294" mass="32076">MSKRRKHSASGATPRKTKIRDVFVARPFEGLPGEGDWVAMRELLPAATAPLSLKPEFAEQVGDREVVLTTVLPLAWPAMSRTDDKVFVAMQRQFQSGDVSRDIAASLLAALAAAPGRPVAVPARPGPGPRMQDLLSDAPLEVTVHDTFDYWLAPDADTENPQIGASMERANASIYPTSPLASADAGYWCRTPEHVHVRIVMPQDEDSALDALARLRGDDRLKLTEASKFAGMFRAHGLLVPVWDLAPDVTAEECESPVAEFMKRYAEALTETAPLTSAQRRARDGLVGRQLTLR</sequence>
<name>A0A562V116_9ACTN</name>
<dbReference type="Pfam" id="PF19348">
    <property type="entry name" value="DUF5926"/>
    <property type="match status" value="1"/>
</dbReference>
<dbReference type="EMBL" id="VLLL01000006">
    <property type="protein sequence ID" value="TWJ11535.1"/>
    <property type="molecule type" value="Genomic_DNA"/>
</dbReference>
<gene>
    <name evidence="2" type="ORF">LX16_2260</name>
</gene>
<dbReference type="RefSeq" id="WP_147137756.1">
    <property type="nucleotide sequence ID" value="NZ_BAABIJ010000002.1"/>
</dbReference>
<evidence type="ECO:0000313" key="2">
    <source>
        <dbReference type="EMBL" id="TWJ11535.1"/>
    </source>
</evidence>
<evidence type="ECO:0000313" key="3">
    <source>
        <dbReference type="Proteomes" id="UP000321617"/>
    </source>
</evidence>
<feature type="domain" description="DUF5926" evidence="1">
    <location>
        <begin position="27"/>
        <end position="294"/>
    </location>
</feature>
<accession>A0A562V116</accession>
<dbReference type="Proteomes" id="UP000321617">
    <property type="component" value="Unassembled WGS sequence"/>
</dbReference>
<dbReference type="AlphaFoldDB" id="A0A562V116"/>
<reference evidence="2 3" key="1">
    <citation type="journal article" date="2013" name="Stand. Genomic Sci.">
        <title>Genomic Encyclopedia of Type Strains, Phase I: The one thousand microbial genomes (KMG-I) project.</title>
        <authorList>
            <person name="Kyrpides N.C."/>
            <person name="Woyke T."/>
            <person name="Eisen J.A."/>
            <person name="Garrity G."/>
            <person name="Lilburn T.G."/>
            <person name="Beck B.J."/>
            <person name="Whitman W.B."/>
            <person name="Hugenholtz P."/>
            <person name="Klenk H.P."/>
        </authorList>
    </citation>
    <scope>NUCLEOTIDE SEQUENCE [LARGE SCALE GENOMIC DNA]</scope>
    <source>
        <strain evidence="2 3">DSM 45044</strain>
    </source>
</reference>
<comment type="caution">
    <text evidence="2">The sequence shown here is derived from an EMBL/GenBank/DDBJ whole genome shotgun (WGS) entry which is preliminary data.</text>
</comment>
<evidence type="ECO:0000259" key="1">
    <source>
        <dbReference type="Pfam" id="PF19348"/>
    </source>
</evidence>
<organism evidence="2 3">
    <name type="scientific">Stackebrandtia albiflava</name>
    <dbReference type="NCBI Taxonomy" id="406432"/>
    <lineage>
        <taxon>Bacteria</taxon>
        <taxon>Bacillati</taxon>
        <taxon>Actinomycetota</taxon>
        <taxon>Actinomycetes</taxon>
        <taxon>Glycomycetales</taxon>
        <taxon>Glycomycetaceae</taxon>
        <taxon>Stackebrandtia</taxon>
    </lineage>
</organism>
<proteinExistence type="predicted"/>
<keyword evidence="3" id="KW-1185">Reference proteome</keyword>
<dbReference type="InterPro" id="IPR045970">
    <property type="entry name" value="DUF5926"/>
</dbReference>
<dbReference type="OrthoDB" id="5512013at2"/>